<accession>A0A8S0SBF0</accession>
<comment type="caution">
    <text evidence="1">The sequence shown here is derived from an EMBL/GenBank/DDBJ whole genome shotgun (WGS) entry which is preliminary data.</text>
</comment>
<sequence>MSSRNPSDEQTFHFIPTPMLSHELCSDGLQSGDVAMVFTQPNSVHVPTNDVNFEDVMDDMIDLRNVESAIRVSKPRKRSHADRSLS</sequence>
<dbReference type="Proteomes" id="UP000594638">
    <property type="component" value="Unassembled WGS sequence"/>
</dbReference>
<dbReference type="EMBL" id="CACTIH010004008">
    <property type="protein sequence ID" value="CAA2988599.1"/>
    <property type="molecule type" value="Genomic_DNA"/>
</dbReference>
<evidence type="ECO:0000313" key="2">
    <source>
        <dbReference type="Proteomes" id="UP000594638"/>
    </source>
</evidence>
<gene>
    <name evidence="1" type="ORF">OLEA9_A092973</name>
</gene>
<proteinExistence type="predicted"/>
<evidence type="ECO:0000313" key="1">
    <source>
        <dbReference type="EMBL" id="CAA2988599.1"/>
    </source>
</evidence>
<dbReference type="AlphaFoldDB" id="A0A8S0SBF0"/>
<reference evidence="1 2" key="1">
    <citation type="submission" date="2019-12" db="EMBL/GenBank/DDBJ databases">
        <authorList>
            <person name="Alioto T."/>
            <person name="Alioto T."/>
            <person name="Gomez Garrido J."/>
        </authorList>
    </citation>
    <scope>NUCLEOTIDE SEQUENCE [LARGE SCALE GENOMIC DNA]</scope>
</reference>
<dbReference type="Gramene" id="OE9A092973T1">
    <property type="protein sequence ID" value="OE9A092973C1"/>
    <property type="gene ID" value="OE9A092973"/>
</dbReference>
<name>A0A8S0SBF0_OLEEU</name>
<keyword evidence="2" id="KW-1185">Reference proteome</keyword>
<protein>
    <submittedName>
        <fullName evidence="1">Uncharacterized protein</fullName>
    </submittedName>
</protein>
<organism evidence="1 2">
    <name type="scientific">Olea europaea subsp. europaea</name>
    <dbReference type="NCBI Taxonomy" id="158383"/>
    <lineage>
        <taxon>Eukaryota</taxon>
        <taxon>Viridiplantae</taxon>
        <taxon>Streptophyta</taxon>
        <taxon>Embryophyta</taxon>
        <taxon>Tracheophyta</taxon>
        <taxon>Spermatophyta</taxon>
        <taxon>Magnoliopsida</taxon>
        <taxon>eudicotyledons</taxon>
        <taxon>Gunneridae</taxon>
        <taxon>Pentapetalae</taxon>
        <taxon>asterids</taxon>
        <taxon>lamiids</taxon>
        <taxon>Lamiales</taxon>
        <taxon>Oleaceae</taxon>
        <taxon>Oleeae</taxon>
        <taxon>Olea</taxon>
    </lineage>
</organism>